<dbReference type="AlphaFoldDB" id="X1T3R9"/>
<accession>X1T3R9</accession>
<sequence length="187" mass="21555">VYTDFPMMITRFKNGWITEDDIRTWLRGLEIPEDRITQFIEEKTKPEKPAQVETERQATATEIMKGVKKEFISWPEGVEMLRELGYDAETANFKLTVYGAVTSGSPETYSEFKQMTQAYRKSQGLSYREVPPELVEAEKALKTAQRELQDATAEGVKEPKLSPFAKAVSDAEYRYRQLLLKWQAEGK</sequence>
<feature type="non-terminal residue" evidence="1">
    <location>
        <position position="1"/>
    </location>
</feature>
<dbReference type="EMBL" id="BARW01015871">
    <property type="protein sequence ID" value="GAI99873.1"/>
    <property type="molecule type" value="Genomic_DNA"/>
</dbReference>
<reference evidence="1" key="1">
    <citation type="journal article" date="2014" name="Front. Microbiol.">
        <title>High frequency of phylogenetically diverse reductive dehalogenase-homologous genes in deep subseafloor sedimentary metagenomes.</title>
        <authorList>
            <person name="Kawai M."/>
            <person name="Futagami T."/>
            <person name="Toyoda A."/>
            <person name="Takaki Y."/>
            <person name="Nishi S."/>
            <person name="Hori S."/>
            <person name="Arai W."/>
            <person name="Tsubouchi T."/>
            <person name="Morono Y."/>
            <person name="Uchiyama I."/>
            <person name="Ito T."/>
            <person name="Fujiyama A."/>
            <person name="Inagaki F."/>
            <person name="Takami H."/>
        </authorList>
    </citation>
    <scope>NUCLEOTIDE SEQUENCE</scope>
    <source>
        <strain evidence="1">Expedition CK06-06</strain>
    </source>
</reference>
<evidence type="ECO:0000313" key="1">
    <source>
        <dbReference type="EMBL" id="GAI99873.1"/>
    </source>
</evidence>
<protein>
    <submittedName>
        <fullName evidence="1">Uncharacterized protein</fullName>
    </submittedName>
</protein>
<proteinExistence type="predicted"/>
<organism evidence="1">
    <name type="scientific">marine sediment metagenome</name>
    <dbReference type="NCBI Taxonomy" id="412755"/>
    <lineage>
        <taxon>unclassified sequences</taxon>
        <taxon>metagenomes</taxon>
        <taxon>ecological metagenomes</taxon>
    </lineage>
</organism>
<comment type="caution">
    <text evidence="1">The sequence shown here is derived from an EMBL/GenBank/DDBJ whole genome shotgun (WGS) entry which is preliminary data.</text>
</comment>
<name>X1T3R9_9ZZZZ</name>
<gene>
    <name evidence="1" type="ORF">S12H4_27762</name>
</gene>